<gene>
    <name evidence="3" type="ORF">RS75_13045</name>
</gene>
<dbReference type="RefSeq" id="WP_045021064.1">
    <property type="nucleotide sequence ID" value="NZ_JWJH01000011.1"/>
</dbReference>
<comment type="caution">
    <text evidence="3">The sequence shown here is derived from an EMBL/GenBank/DDBJ whole genome shotgun (WGS) entry which is preliminary data.</text>
</comment>
<dbReference type="EMBL" id="JWJH01000011">
    <property type="protein sequence ID" value="KJF67401.1"/>
    <property type="molecule type" value="Genomic_DNA"/>
</dbReference>
<sequence length="1246" mass="130008">MNRQMEFELIFRAQAAAAKNATNDLRNDVAALGNEVTKTAAAFDREAAAMNRDTEAARKNTDATNALTQAEAKARQDALEASGAVSPSSPTPAARRPRRNPLREPQSPPPAPPVPPAPPEQPPANDNARRDRNRRQVLGYQAFDVGQGLFSGMPIPMIIAQQGPQIAQLYAGQGGANEALKDFRTIAGGAARAITPLTVGIAGLAAVVATGAIAYGGYLQSTKEVETAASGLGRAVAGSRAEMEAAAQAGAAAAGISVSSARSMEAQFLRTGRIGSENFESLISVSKDFGATMGITTAEAGAMLAEMFADPAKAADTLFQKYGLIDAATARRASNLAAQNRQSEAQAVLLKALPDQLANASEATTALGRAWEFVARNASNAFDNVGSFLDRRISGPTLDEQLAEAEAAQKRLSSGFGFRDLLNPFTTADLVSPARLEQLREEKRRQDAATEERNRKSEEIRRSTAAVSLYEASPANSRNREIQRLREEITTLRSADDIKTIDAGQNHAAIEAKTRALDALINRQQRSAELDRLDIQISNERNPLLRAELEARRTRLQLAEQEISTETLAAEVARARNRVIEETIAAASSQSSDMKSEIETRQRLNSLVASGAITASDANRMLQEEVTLRPLIAAAAAAEGAEKERLNKTVSDLKGGYAALAEEEKRASVMEYMRGQTDKLEQLRLEKALIGENEAVRGRAIAMLDAEQKIRSMGLSTSSREAGQIREVAQEQARLTREIEKQAEAWDTVRSAAEGAIDGGIDKLIDGDFGGALESVAKDITGMFSELAIKNPIKNALLGTDNATMSDVGGLGGLISGLFGNKSSDPAALVSGAMGQSVGSMSVSAATVMINGSVVGGLGGASSGLLGAANSNVAGSVTSTGTAVDLASSLVGSSETANRLDINSFLSKGGVNIDAAQTAWCAGFVNSALKQIGVDGSGSLTANSFMNWGSAVDPSKILRGDVLVQSRGLSASQSGGHVGFATGQSRMTGGQLQLEMLSGNTKNSVGTGWVNATDIQARRATEALGSLAGASGTATQGLGSLGAGFDQFGKNLSGLFPSAPSAGGGGGIGGFFSKLFGGLFGGGLNQSILKASPQTAAAIASGGGGLFDIGGWTGPGETKDIAGVVHADEFVFSKKAVQKIGVPRLDAMHKGLLRGYETGGYTSGSVYPSAVGANSNALSSGRNAPIINNYGSSEVQYEEQTDQHGNRQPVITIGRQMAAAIRQPGNPANRAIQGEFGVKRQAVRRW</sequence>
<feature type="compositionally biased region" description="Pro residues" evidence="1">
    <location>
        <begin position="106"/>
        <end position="122"/>
    </location>
</feature>
<evidence type="ECO:0000256" key="1">
    <source>
        <dbReference type="SAM" id="MobiDB-lite"/>
    </source>
</evidence>
<dbReference type="InterPro" id="IPR009628">
    <property type="entry name" value="Phage_tape_measure_N"/>
</dbReference>
<organism evidence="3 4">
    <name type="scientific">Rhizobium nepotum 39/7</name>
    <dbReference type="NCBI Taxonomy" id="1368418"/>
    <lineage>
        <taxon>Bacteria</taxon>
        <taxon>Pseudomonadati</taxon>
        <taxon>Pseudomonadota</taxon>
        <taxon>Alphaproteobacteria</taxon>
        <taxon>Hyphomicrobiales</taxon>
        <taxon>Rhizobiaceae</taxon>
        <taxon>Rhizobium/Agrobacterium group</taxon>
        <taxon>Rhizobium</taxon>
    </lineage>
</organism>
<dbReference type="Gene3D" id="3.90.1720.10">
    <property type="entry name" value="endopeptidase domain like (from Nostoc punctiforme)"/>
    <property type="match status" value="1"/>
</dbReference>
<accession>A0ABR5CRV1</accession>
<feature type="region of interest" description="Disordered" evidence="1">
    <location>
        <begin position="441"/>
        <end position="479"/>
    </location>
</feature>
<feature type="compositionally biased region" description="Basic and acidic residues" evidence="1">
    <location>
        <begin position="441"/>
        <end position="462"/>
    </location>
</feature>
<feature type="region of interest" description="Disordered" evidence="1">
    <location>
        <begin position="70"/>
        <end position="129"/>
    </location>
</feature>
<feature type="compositionally biased region" description="Low complexity" evidence="1">
    <location>
        <begin position="81"/>
        <end position="94"/>
    </location>
</feature>
<evidence type="ECO:0000259" key="2">
    <source>
        <dbReference type="Pfam" id="PF06791"/>
    </source>
</evidence>
<reference evidence="3 4" key="1">
    <citation type="submission" date="2015-03" db="EMBL/GenBank/DDBJ databases">
        <title>Draft Genome Sequences of Agrobacterium nepotum Strain 39/7T (= CFBP 7436T = LMG 26435T) and Agrobacterium sp. Strain KFB 330 (= CFBP 8308 = LMG 28674).</title>
        <authorList>
            <person name="Kuzmanovic N."/>
            <person name="Pulawska J."/>
            <person name="Obradovic A."/>
        </authorList>
    </citation>
    <scope>NUCLEOTIDE SEQUENCE [LARGE SCALE GENOMIC DNA]</scope>
    <source>
        <strain evidence="3 4">39/7</strain>
    </source>
</reference>
<proteinExistence type="predicted"/>
<dbReference type="Proteomes" id="UP000052068">
    <property type="component" value="Unassembled WGS sequence"/>
</dbReference>
<feature type="domain" description="Bacteriophage tail tape measure N-terminal" evidence="2">
    <location>
        <begin position="132"/>
        <end position="331"/>
    </location>
</feature>
<dbReference type="Pfam" id="PF06791">
    <property type="entry name" value="TMP_2"/>
    <property type="match status" value="1"/>
</dbReference>
<protein>
    <recommendedName>
        <fullName evidence="2">Bacteriophage tail tape measure N-terminal domain-containing protein</fullName>
    </recommendedName>
</protein>
<evidence type="ECO:0000313" key="3">
    <source>
        <dbReference type="EMBL" id="KJF67401.1"/>
    </source>
</evidence>
<keyword evidence="4" id="KW-1185">Reference proteome</keyword>
<evidence type="ECO:0000313" key="4">
    <source>
        <dbReference type="Proteomes" id="UP000052068"/>
    </source>
</evidence>
<name>A0ABR5CRV1_9HYPH</name>